<reference evidence="1" key="1">
    <citation type="submission" date="2019-11" db="EMBL/GenBank/DDBJ databases">
        <authorList>
            <person name="Falquet L."/>
            <person name="Falquet L."/>
        </authorList>
    </citation>
    <scope>NUCLEOTIDE SEQUENCE</scope>
    <source>
        <strain evidence="1">8756-13</strain>
    </source>
</reference>
<dbReference type="EMBL" id="LR739235">
    <property type="protein sequence ID" value="VZR97666.1"/>
    <property type="molecule type" value="Genomic_DNA"/>
</dbReference>
<name>A0A654IIH1_9MOLU</name>
<accession>A0A654IIH1</accession>
<proteinExistence type="predicted"/>
<dbReference type="SUPFAM" id="SSF51338">
    <property type="entry name" value="Composite domain of metallo-dependent hydrolases"/>
    <property type="match status" value="1"/>
</dbReference>
<protein>
    <submittedName>
        <fullName evidence="1">Uncharacterized protein</fullName>
    </submittedName>
</protein>
<gene>
    <name evidence="1" type="ORF">MF5295_00426</name>
</gene>
<dbReference type="InterPro" id="IPR011059">
    <property type="entry name" value="Metal-dep_hydrolase_composite"/>
</dbReference>
<dbReference type="AlphaFoldDB" id="A0A654IIH1"/>
<dbReference type="Gene3D" id="2.30.40.10">
    <property type="entry name" value="Urease, subunit C, domain 1"/>
    <property type="match status" value="1"/>
</dbReference>
<sequence length="39" mass="4607">MILKNTRIVLEDEIINNGYVIIKDKKIIEIGSDYKKRTE</sequence>
<dbReference type="GO" id="GO:0016810">
    <property type="term" value="F:hydrolase activity, acting on carbon-nitrogen (but not peptide) bonds"/>
    <property type="evidence" value="ECO:0007669"/>
    <property type="project" value="InterPro"/>
</dbReference>
<evidence type="ECO:0000313" key="1">
    <source>
        <dbReference type="EMBL" id="VZR97666.1"/>
    </source>
</evidence>
<organism evidence="1">
    <name type="scientific">Mycoplasma feriruminatoris</name>
    <dbReference type="NCBI Taxonomy" id="1179777"/>
    <lineage>
        <taxon>Bacteria</taxon>
        <taxon>Bacillati</taxon>
        <taxon>Mycoplasmatota</taxon>
        <taxon>Mollicutes</taxon>
        <taxon>Mycoplasmataceae</taxon>
        <taxon>Mycoplasma</taxon>
    </lineage>
</organism>